<proteinExistence type="predicted"/>
<dbReference type="RefSeq" id="WP_353650966.1">
    <property type="nucleotide sequence ID" value="NZ_CP159218.1"/>
</dbReference>
<accession>A0AAU8DVF5</accession>
<dbReference type="AlphaFoldDB" id="A0AAU8DVF5"/>
<name>A0AAU8DVF5_9ACTN</name>
<evidence type="ECO:0000313" key="1">
    <source>
        <dbReference type="EMBL" id="XCG65361.1"/>
    </source>
</evidence>
<gene>
    <name evidence="1" type="ORF">ABLG96_08790</name>
</gene>
<sequence length="75" mass="8083">MENRPPKFGQNDGAYATTPPGHTGVCWAAALGEASRGQHTHDPADAIARRALAMLADGTAECICSRRRTGRRRNH</sequence>
<protein>
    <submittedName>
        <fullName evidence="1">Uncharacterized protein</fullName>
    </submittedName>
</protein>
<dbReference type="EMBL" id="CP159218">
    <property type="protein sequence ID" value="XCG65361.1"/>
    <property type="molecule type" value="Genomic_DNA"/>
</dbReference>
<organism evidence="1">
    <name type="scientific">Nakamurella sp. A5-74</name>
    <dbReference type="NCBI Taxonomy" id="3158264"/>
    <lineage>
        <taxon>Bacteria</taxon>
        <taxon>Bacillati</taxon>
        <taxon>Actinomycetota</taxon>
        <taxon>Actinomycetes</taxon>
        <taxon>Nakamurellales</taxon>
        <taxon>Nakamurellaceae</taxon>
        <taxon>Nakamurella</taxon>
    </lineage>
</organism>
<reference evidence="1" key="1">
    <citation type="submission" date="2024-05" db="EMBL/GenBank/DDBJ databases">
        <authorList>
            <person name="Cai S.Y."/>
            <person name="Jin L.M."/>
            <person name="Li H.R."/>
        </authorList>
    </citation>
    <scope>NUCLEOTIDE SEQUENCE</scope>
    <source>
        <strain evidence="1">A5-74</strain>
    </source>
</reference>